<dbReference type="EMBL" id="JAINUG010000089">
    <property type="protein sequence ID" value="KAJ8398612.1"/>
    <property type="molecule type" value="Genomic_DNA"/>
</dbReference>
<reference evidence="2" key="1">
    <citation type="journal article" date="2023" name="Science">
        <title>Genome structures resolve the early diversification of teleost fishes.</title>
        <authorList>
            <person name="Parey E."/>
            <person name="Louis A."/>
            <person name="Montfort J."/>
            <person name="Bouchez O."/>
            <person name="Roques C."/>
            <person name="Iampietro C."/>
            <person name="Lluch J."/>
            <person name="Castinel A."/>
            <person name="Donnadieu C."/>
            <person name="Desvignes T."/>
            <person name="Floi Bucao C."/>
            <person name="Jouanno E."/>
            <person name="Wen M."/>
            <person name="Mejri S."/>
            <person name="Dirks R."/>
            <person name="Jansen H."/>
            <person name="Henkel C."/>
            <person name="Chen W.J."/>
            <person name="Zahm M."/>
            <person name="Cabau C."/>
            <person name="Klopp C."/>
            <person name="Thompson A.W."/>
            <person name="Robinson-Rechavi M."/>
            <person name="Braasch I."/>
            <person name="Lecointre G."/>
            <person name="Bobe J."/>
            <person name="Postlethwait J.H."/>
            <person name="Berthelot C."/>
            <person name="Roest Crollius H."/>
            <person name="Guiguen Y."/>
        </authorList>
    </citation>
    <scope>NUCLEOTIDE SEQUENCE</scope>
    <source>
        <strain evidence="2">NC1722</strain>
    </source>
</reference>
<keyword evidence="3" id="KW-1185">Reference proteome</keyword>
<dbReference type="AlphaFoldDB" id="A0AAD7S9R3"/>
<evidence type="ECO:0000313" key="3">
    <source>
        <dbReference type="Proteomes" id="UP001221898"/>
    </source>
</evidence>
<dbReference type="Proteomes" id="UP001221898">
    <property type="component" value="Unassembled WGS sequence"/>
</dbReference>
<comment type="caution">
    <text evidence="2">The sequence shown here is derived from an EMBL/GenBank/DDBJ whole genome shotgun (WGS) entry which is preliminary data.</text>
</comment>
<organism evidence="2 3">
    <name type="scientific">Aldrovandia affinis</name>
    <dbReference type="NCBI Taxonomy" id="143900"/>
    <lineage>
        <taxon>Eukaryota</taxon>
        <taxon>Metazoa</taxon>
        <taxon>Chordata</taxon>
        <taxon>Craniata</taxon>
        <taxon>Vertebrata</taxon>
        <taxon>Euteleostomi</taxon>
        <taxon>Actinopterygii</taxon>
        <taxon>Neopterygii</taxon>
        <taxon>Teleostei</taxon>
        <taxon>Notacanthiformes</taxon>
        <taxon>Halosauridae</taxon>
        <taxon>Aldrovandia</taxon>
    </lineage>
</organism>
<name>A0AAD7S9R3_9TELE</name>
<feature type="region of interest" description="Disordered" evidence="1">
    <location>
        <begin position="137"/>
        <end position="168"/>
    </location>
</feature>
<sequence>MQDRTEAGSEVRPSVHRFVFLAPDPVQLPSHVISLPQIVGQELHSHLGDGTPPSASPCLTPADLVPPPMDCRNAMEEMSALVKRPSLSPGLSVCLSRHRHQFAERDRSQALIRTGVREACLKLAPLWGSFRLPCKAQGGAPVSTQDEPESARRSSPLLPPGTPHLPAQHPARLLTSHRCQSPSIRRQGPQQGFLLFLHVVSMF</sequence>
<evidence type="ECO:0000256" key="1">
    <source>
        <dbReference type="SAM" id="MobiDB-lite"/>
    </source>
</evidence>
<gene>
    <name evidence="2" type="ORF">AAFF_G00421400</name>
</gene>
<protein>
    <submittedName>
        <fullName evidence="2">Uncharacterized protein</fullName>
    </submittedName>
</protein>
<evidence type="ECO:0000313" key="2">
    <source>
        <dbReference type="EMBL" id="KAJ8398612.1"/>
    </source>
</evidence>
<proteinExistence type="predicted"/>
<accession>A0AAD7S9R3</accession>